<sequence length="66" mass="6968">MKKILKASPARFHALLVIATGLIVAYEESGKVGLAVALLGLGGEIVQRVENGKTVTALHEPSPFEQ</sequence>
<gene>
    <name evidence="1" type="ORF">RM863_11705</name>
</gene>
<dbReference type="EMBL" id="JAVRFF010000011">
    <property type="protein sequence ID" value="MDT0472791.1"/>
    <property type="molecule type" value="Genomic_DNA"/>
</dbReference>
<dbReference type="RefSeq" id="WP_311634940.1">
    <property type="nucleotide sequence ID" value="NZ_JAVRFF010000011.1"/>
</dbReference>
<organism evidence="1 2">
    <name type="scientific">Streptomyces hintoniae</name>
    <dbReference type="NCBI Taxonomy" id="3075521"/>
    <lineage>
        <taxon>Bacteria</taxon>
        <taxon>Bacillati</taxon>
        <taxon>Actinomycetota</taxon>
        <taxon>Actinomycetes</taxon>
        <taxon>Kitasatosporales</taxon>
        <taxon>Streptomycetaceae</taxon>
        <taxon>Streptomyces</taxon>
    </lineage>
</organism>
<proteinExistence type="predicted"/>
<accession>A0ABU2UHP4</accession>
<keyword evidence="2" id="KW-1185">Reference proteome</keyword>
<dbReference type="Proteomes" id="UP001180489">
    <property type="component" value="Unassembled WGS sequence"/>
</dbReference>
<protein>
    <submittedName>
        <fullName evidence="1">Uncharacterized protein</fullName>
    </submittedName>
</protein>
<evidence type="ECO:0000313" key="2">
    <source>
        <dbReference type="Proteomes" id="UP001180489"/>
    </source>
</evidence>
<reference evidence="1" key="1">
    <citation type="submission" date="2024-05" db="EMBL/GenBank/DDBJ databases">
        <title>30 novel species of actinomycetes from the DSMZ collection.</title>
        <authorList>
            <person name="Nouioui I."/>
        </authorList>
    </citation>
    <scope>NUCLEOTIDE SEQUENCE</scope>
    <source>
        <strain evidence="1">DSM 41014</strain>
    </source>
</reference>
<name>A0ABU2UHP4_9ACTN</name>
<comment type="caution">
    <text evidence="1">The sequence shown here is derived from an EMBL/GenBank/DDBJ whole genome shotgun (WGS) entry which is preliminary data.</text>
</comment>
<evidence type="ECO:0000313" key="1">
    <source>
        <dbReference type="EMBL" id="MDT0472791.1"/>
    </source>
</evidence>